<sequence>MTNICMSLAILTGLVLMTGCAQPQEPPSQVIYRFDDHRYLELQGWYCEGALFYVDPVRGIRSEVVSQFYRAFGEKFVHPSERYIAIPSWNTSAFLVSKNYGATWRVARFGTGYHKVEPDGSSSPSRENILSFTVINDQGFLLTRQGNLYMSSKPFEDPRILPGGKGVDYIDVYGVKHHMRPGFAGAAWGMSYIPPKTIDQLTAQFLTNWQDLPTRVPEVINYKGWDRMRCNMDKGLQP</sequence>
<keyword evidence="4" id="KW-1185">Reference proteome</keyword>
<dbReference type="RefSeq" id="WP_244316599.1">
    <property type="nucleotide sequence ID" value="NZ_CP045300.1"/>
</dbReference>
<dbReference type="Pfam" id="PF24316">
    <property type="entry name" value="Tli3"/>
    <property type="match status" value="1"/>
</dbReference>
<reference evidence="4" key="1">
    <citation type="submission" date="2016-10" db="EMBL/GenBank/DDBJ databases">
        <authorList>
            <person name="Varghese N."/>
            <person name="Submissions S."/>
        </authorList>
    </citation>
    <scope>NUCLEOTIDE SEQUENCE [LARGE SCALE GENOMIC DNA]</scope>
    <source>
        <strain evidence="4">Ah-143</strain>
    </source>
</reference>
<dbReference type="AlphaFoldDB" id="A0A1I6Y6G3"/>
<organism evidence="3 4">
    <name type="scientific">Kosakonia arachidis</name>
    <dbReference type="NCBI Taxonomy" id="551989"/>
    <lineage>
        <taxon>Bacteria</taxon>
        <taxon>Pseudomonadati</taxon>
        <taxon>Pseudomonadota</taxon>
        <taxon>Gammaproteobacteria</taxon>
        <taxon>Enterobacterales</taxon>
        <taxon>Enterobacteriaceae</taxon>
        <taxon>Kosakonia</taxon>
    </lineage>
</organism>
<proteinExistence type="predicted"/>
<evidence type="ECO:0000256" key="1">
    <source>
        <dbReference type="SAM" id="SignalP"/>
    </source>
</evidence>
<gene>
    <name evidence="3" type="ORF">SAMN05192562_101369</name>
</gene>
<accession>A0A1I6Y6G3</accession>
<feature type="chain" id="PRO_5011791407" description="Tli3-like domain-containing protein" evidence="1">
    <location>
        <begin position="24"/>
        <end position="238"/>
    </location>
</feature>
<evidence type="ECO:0000313" key="4">
    <source>
        <dbReference type="Proteomes" id="UP000199187"/>
    </source>
</evidence>
<evidence type="ECO:0000259" key="2">
    <source>
        <dbReference type="Pfam" id="PF24316"/>
    </source>
</evidence>
<dbReference type="InterPro" id="IPR057562">
    <property type="entry name" value="Tli3-like_dom"/>
</dbReference>
<dbReference type="EMBL" id="FPAU01000001">
    <property type="protein sequence ID" value="SFT46139.1"/>
    <property type="molecule type" value="Genomic_DNA"/>
</dbReference>
<evidence type="ECO:0000313" key="3">
    <source>
        <dbReference type="EMBL" id="SFT46139.1"/>
    </source>
</evidence>
<protein>
    <recommendedName>
        <fullName evidence="2">Tli3-like domain-containing protein</fullName>
    </recommendedName>
</protein>
<feature type="domain" description="Tli3-like" evidence="2">
    <location>
        <begin position="25"/>
        <end position="118"/>
    </location>
</feature>
<feature type="signal peptide" evidence="1">
    <location>
        <begin position="1"/>
        <end position="23"/>
    </location>
</feature>
<dbReference type="Proteomes" id="UP000199187">
    <property type="component" value="Unassembled WGS sequence"/>
</dbReference>
<keyword evidence="1" id="KW-0732">Signal</keyword>
<name>A0A1I6Y6G3_9ENTR</name>